<dbReference type="InterPro" id="IPR050256">
    <property type="entry name" value="Glycosyltransferase_2"/>
</dbReference>
<keyword evidence="3" id="KW-0808">Transferase</keyword>
<accession>A0A1H6JMK7</accession>
<organism evidence="3 4">
    <name type="scientific">Halopenitus malekzadehii</name>
    <dbReference type="NCBI Taxonomy" id="1267564"/>
    <lineage>
        <taxon>Archaea</taxon>
        <taxon>Methanobacteriati</taxon>
        <taxon>Methanobacteriota</taxon>
        <taxon>Stenosarchaea group</taxon>
        <taxon>Halobacteria</taxon>
        <taxon>Halobacteriales</taxon>
        <taxon>Haloferacaceae</taxon>
        <taxon>Halopenitus</taxon>
    </lineage>
</organism>
<dbReference type="CDD" id="cd04179">
    <property type="entry name" value="DPM_DPG-synthase_like"/>
    <property type="match status" value="1"/>
</dbReference>
<dbReference type="AlphaFoldDB" id="A0A1H6JMK7"/>
<feature type="domain" description="Glycosyltransferase 2-like" evidence="2">
    <location>
        <begin position="72"/>
        <end position="226"/>
    </location>
</feature>
<dbReference type="PANTHER" id="PTHR48090:SF7">
    <property type="entry name" value="RFBJ PROTEIN"/>
    <property type="match status" value="1"/>
</dbReference>
<dbReference type="PANTHER" id="PTHR48090">
    <property type="entry name" value="UNDECAPRENYL-PHOSPHATE 4-DEOXY-4-FORMAMIDO-L-ARABINOSE TRANSFERASE-RELATED"/>
    <property type="match status" value="1"/>
</dbReference>
<feature type="region of interest" description="Disordered" evidence="1">
    <location>
        <begin position="1"/>
        <end position="65"/>
    </location>
</feature>
<dbReference type="Proteomes" id="UP000199215">
    <property type="component" value="Unassembled WGS sequence"/>
</dbReference>
<dbReference type="STRING" id="1267564.SAMN05192561_1176"/>
<reference evidence="3 4" key="1">
    <citation type="submission" date="2016-10" db="EMBL/GenBank/DDBJ databases">
        <authorList>
            <person name="de Groot N.N."/>
        </authorList>
    </citation>
    <scope>NUCLEOTIDE SEQUENCE [LARGE SCALE GENOMIC DNA]</scope>
    <source>
        <strain evidence="3 4">IBRC-M10418</strain>
    </source>
</reference>
<feature type="compositionally biased region" description="Basic and acidic residues" evidence="1">
    <location>
        <begin position="25"/>
        <end position="36"/>
    </location>
</feature>
<sequence length="291" mass="31482">MSQSIEPRTGAETADIDGDEEPADRDDPTATTERVDASTADPETSGDTDETRSNARDASGTDAGHFTFDDLSVVMGTYNEEAAIATVLEDIERVTNGRAEVVCVDGSSDRTPEIAREHGATVIEQEPQGYGVAVEAAIRAPDRPVVVTTDCDDTYPMERLPAFLEAINDGADVVSGDRLYHGAETMPVFNRFGNHAFAGIASFLMGTRVHDTTTGMRAYRREVIESIEWTENTGLSAELLIRPLVRGYDVQEVPIPYGERAGETKLDPIEGGAAIAKSIVTVCLEERLRQL</sequence>
<evidence type="ECO:0000256" key="1">
    <source>
        <dbReference type="SAM" id="MobiDB-lite"/>
    </source>
</evidence>
<gene>
    <name evidence="3" type="ORF">SAMN05192561_1176</name>
</gene>
<feature type="compositionally biased region" description="Acidic residues" evidence="1">
    <location>
        <begin position="14"/>
        <end position="24"/>
    </location>
</feature>
<dbReference type="InterPro" id="IPR054887">
    <property type="entry name" value="DPhHxTase"/>
</dbReference>
<dbReference type="Gene3D" id="3.90.550.10">
    <property type="entry name" value="Spore Coat Polysaccharide Biosynthesis Protein SpsA, Chain A"/>
    <property type="match status" value="1"/>
</dbReference>
<dbReference type="Pfam" id="PF00535">
    <property type="entry name" value="Glycos_transf_2"/>
    <property type="match status" value="1"/>
</dbReference>
<keyword evidence="4" id="KW-1185">Reference proteome</keyword>
<evidence type="ECO:0000259" key="2">
    <source>
        <dbReference type="Pfam" id="PF00535"/>
    </source>
</evidence>
<dbReference type="NCBIfam" id="NF041391">
    <property type="entry name" value="DPhHxTase_Halo"/>
    <property type="match status" value="1"/>
</dbReference>
<dbReference type="InterPro" id="IPR001173">
    <property type="entry name" value="Glyco_trans_2-like"/>
</dbReference>
<proteinExistence type="predicted"/>
<evidence type="ECO:0000313" key="4">
    <source>
        <dbReference type="Proteomes" id="UP000199215"/>
    </source>
</evidence>
<dbReference type="InterPro" id="IPR029044">
    <property type="entry name" value="Nucleotide-diphossugar_trans"/>
</dbReference>
<protein>
    <submittedName>
        <fullName evidence="3">Glycosyl transferase family 2</fullName>
    </submittedName>
</protein>
<dbReference type="EMBL" id="FNWU01000017">
    <property type="protein sequence ID" value="SEH63604.1"/>
    <property type="molecule type" value="Genomic_DNA"/>
</dbReference>
<evidence type="ECO:0000313" key="3">
    <source>
        <dbReference type="EMBL" id="SEH63604.1"/>
    </source>
</evidence>
<dbReference type="SUPFAM" id="SSF53448">
    <property type="entry name" value="Nucleotide-diphospho-sugar transferases"/>
    <property type="match status" value="1"/>
</dbReference>
<dbReference type="GO" id="GO:0016740">
    <property type="term" value="F:transferase activity"/>
    <property type="evidence" value="ECO:0007669"/>
    <property type="project" value="UniProtKB-KW"/>
</dbReference>
<name>A0A1H6JMK7_9EURY</name>